<accession>A0A6I8MD88</accession>
<reference evidence="2 3" key="1">
    <citation type="submission" date="2019-10" db="EMBL/GenBank/DDBJ databases">
        <authorList>
            <person name="Blom J."/>
        </authorList>
    </citation>
    <scope>NUCLEOTIDE SEQUENCE [LARGE SCALE GENOMIC DNA]</scope>
    <source>
        <strain evidence="2 3">ES3154-GLU</strain>
    </source>
</reference>
<gene>
    <name evidence="2" type="ORF">OMES3154_00336</name>
</gene>
<feature type="transmembrane region" description="Helical" evidence="1">
    <location>
        <begin position="28"/>
        <end position="48"/>
    </location>
</feature>
<keyword evidence="1" id="KW-0472">Membrane</keyword>
<feature type="transmembrane region" description="Helical" evidence="1">
    <location>
        <begin position="132"/>
        <end position="160"/>
    </location>
</feature>
<keyword evidence="1" id="KW-0812">Transmembrane</keyword>
<evidence type="ECO:0000313" key="2">
    <source>
        <dbReference type="EMBL" id="VWL85060.1"/>
    </source>
</evidence>
<dbReference type="RefSeq" id="WP_156683086.1">
    <property type="nucleotide sequence ID" value="NZ_CABWIB010000001.1"/>
</dbReference>
<proteinExistence type="predicted"/>
<keyword evidence="3" id="KW-1185">Reference proteome</keyword>
<organism evidence="2 3">
    <name type="scientific">Oceanivirga miroungae</name>
    <dbReference type="NCBI Taxonomy" id="1130046"/>
    <lineage>
        <taxon>Bacteria</taxon>
        <taxon>Fusobacteriati</taxon>
        <taxon>Fusobacteriota</taxon>
        <taxon>Fusobacteriia</taxon>
        <taxon>Fusobacteriales</taxon>
        <taxon>Leptotrichiaceae</taxon>
        <taxon>Oceanivirga</taxon>
    </lineage>
</organism>
<dbReference type="EMBL" id="CABWIB010000001">
    <property type="protein sequence ID" value="VWL85060.1"/>
    <property type="molecule type" value="Genomic_DNA"/>
</dbReference>
<evidence type="ECO:0000256" key="1">
    <source>
        <dbReference type="SAM" id="Phobius"/>
    </source>
</evidence>
<evidence type="ECO:0000313" key="3">
    <source>
        <dbReference type="Proteomes" id="UP000419017"/>
    </source>
</evidence>
<sequence>MQKLEFLKEDFKKNDFNPVKVVLLNYKILVKSLYISIPLILLLLANYFHSFESVILLKIFIYSFVFFWLDGLIYGKKKYNLKRLVVFFVSIIVLQLVPFSYIFLMFPFMVLTRKLKIKEALSLSSYMIIKNIVKFFVVIAINALILTVVIFLVTTFLRVFVYKLDYSEVEKIKALITSNLMYYEFLVNYILATQFYIIYRILEYTEIMKKEEKN</sequence>
<name>A0A6I8MD88_9FUSO</name>
<dbReference type="AlphaFoldDB" id="A0A6I8MD88"/>
<feature type="transmembrane region" description="Helical" evidence="1">
    <location>
        <begin position="180"/>
        <end position="199"/>
    </location>
</feature>
<keyword evidence="1" id="KW-1133">Transmembrane helix</keyword>
<feature type="transmembrane region" description="Helical" evidence="1">
    <location>
        <begin position="55"/>
        <end position="74"/>
    </location>
</feature>
<dbReference type="Proteomes" id="UP000419017">
    <property type="component" value="Unassembled WGS sequence"/>
</dbReference>
<feature type="transmembrane region" description="Helical" evidence="1">
    <location>
        <begin position="86"/>
        <end position="111"/>
    </location>
</feature>
<protein>
    <submittedName>
        <fullName evidence="2">Uncharacterized protein</fullName>
    </submittedName>
</protein>